<protein>
    <submittedName>
        <fullName evidence="1">Putative Trp operon leader peptide</fullName>
    </submittedName>
</protein>
<gene>
    <name evidence="1" type="primary">trpL</name>
    <name evidence="1" type="ORF">SCTVLC_1919</name>
</gene>
<accession>A0A068RBY2</accession>
<evidence type="ECO:0000313" key="1">
    <source>
        <dbReference type="EMBL" id="CDG48594.1"/>
    </source>
</evidence>
<organism evidence="1">
    <name type="scientific">Serratia symbiotica SCt-VLC</name>
    <dbReference type="NCBI Taxonomy" id="1347341"/>
    <lineage>
        <taxon>Bacteria</taxon>
        <taxon>Pseudomonadati</taxon>
        <taxon>Pseudomonadota</taxon>
        <taxon>Gammaproteobacteria</taxon>
        <taxon>Enterobacterales</taxon>
        <taxon>Yersiniaceae</taxon>
        <taxon>Serratia</taxon>
        <taxon>Serratia symbiotica</taxon>
    </lineage>
</organism>
<name>A0A068RBY2_9GAMM</name>
<proteinExistence type="predicted"/>
<dbReference type="EMBL" id="FR904236">
    <property type="protein sequence ID" value="CDG48594.1"/>
    <property type="molecule type" value="Genomic_DNA"/>
</dbReference>
<sequence>MIKPMTSLLRGWHTSLLRAG</sequence>
<reference evidence="1" key="1">
    <citation type="submission" date="2013-06" db="EMBL/GenBank/DDBJ databases">
        <authorList>
            <person name="Mazano-Marin A."/>
        </authorList>
    </citation>
    <scope>NUCLEOTIDE SEQUENCE</scope>
    <source>
        <strain evidence="1">SCt-VLC</strain>
    </source>
</reference>
<reference evidence="1" key="2">
    <citation type="journal article" date="2014" name="Genome Biol. Evol.">
        <title>Settling down: the genome of Serratia symbiotica from the aphid Cinara tujafilina zooms in on the process of accommodation to a cooperative intracellular life.</title>
        <authorList>
            <person name="Manzano-Marin A."/>
            <person name="Latorre A."/>
        </authorList>
    </citation>
    <scope>NUCLEOTIDE SEQUENCE</scope>
    <source>
        <strain evidence="1">SCt-VLC</strain>
    </source>
</reference>
<dbReference type="AlphaFoldDB" id="A0A068RBY2"/>